<evidence type="ECO:0000256" key="2">
    <source>
        <dbReference type="ARBA" id="ARBA00006228"/>
    </source>
</evidence>
<evidence type="ECO:0000256" key="3">
    <source>
        <dbReference type="ARBA" id="ARBA00022475"/>
    </source>
</evidence>
<dbReference type="Proteomes" id="UP000032568">
    <property type="component" value="Chromosome pTact"/>
</dbReference>
<dbReference type="KEGG" id="tact:SG35_030140"/>
<evidence type="ECO:0000256" key="7">
    <source>
        <dbReference type="SAM" id="Phobius"/>
    </source>
</evidence>
<reference evidence="8 9" key="2">
    <citation type="journal article" date="2022" name="Mar. Drugs">
        <title>Bioassay-Guided Fractionation Leads to the Detection of Cholic Acid Generated by the Rare Thalassomonas sp.</title>
        <authorList>
            <person name="Pheiffer F."/>
            <person name="Schneider Y.K."/>
            <person name="Hansen E.H."/>
            <person name="Andersen J.H."/>
            <person name="Isaksson J."/>
            <person name="Busche T."/>
            <person name="R C."/>
            <person name="Kalinowski J."/>
            <person name="Zyl L.V."/>
            <person name="Trindade M."/>
        </authorList>
    </citation>
    <scope>NUCLEOTIDE SEQUENCE [LARGE SCALE GENOMIC DNA]</scope>
    <source>
        <strain evidence="8 9">A5K-106</strain>
    </source>
</reference>
<evidence type="ECO:0000256" key="1">
    <source>
        <dbReference type="ARBA" id="ARBA00004651"/>
    </source>
</evidence>
<evidence type="ECO:0000256" key="5">
    <source>
        <dbReference type="ARBA" id="ARBA00022989"/>
    </source>
</evidence>
<dbReference type="EMBL" id="CP059736">
    <property type="protein sequence ID" value="WDE02666.1"/>
    <property type="molecule type" value="Genomic_DNA"/>
</dbReference>
<feature type="transmembrane region" description="Helical" evidence="7">
    <location>
        <begin position="26"/>
        <end position="42"/>
    </location>
</feature>
<comment type="subcellular location">
    <subcellularLocation>
        <location evidence="1">Cell membrane</location>
        <topology evidence="1">Multi-pass membrane protein</topology>
    </subcellularLocation>
</comment>
<sequence length="156" mass="17943">MRYTFSLFLLLLAFWASNSEIHTGLLFFLGFVSIMLVLLITRRMRLLDRESLPLHLFTRIVPFYAWLLKEIVYSSFYVLKLIFRGEKALSPIIITIPLDFKDELSKVIFANSITLTPGTLSLHLDRDAVQVHALTRELAEALLSGEMARRIKALES</sequence>
<keyword evidence="9" id="KW-1185">Reference proteome</keyword>
<dbReference type="Pfam" id="PF01899">
    <property type="entry name" value="MNHE"/>
    <property type="match status" value="1"/>
</dbReference>
<reference evidence="8 9" key="1">
    <citation type="journal article" date="2015" name="Genome Announc.">
        <title>Draft Genome Sequences of Marine Isolates of Thalassomonas viridans and Thalassomonas actiniarum.</title>
        <authorList>
            <person name="Olonade I."/>
            <person name="van Zyl L.J."/>
            <person name="Trindade M."/>
        </authorList>
    </citation>
    <scope>NUCLEOTIDE SEQUENCE [LARGE SCALE GENOMIC DNA]</scope>
    <source>
        <strain evidence="8 9">A5K-106</strain>
    </source>
</reference>
<evidence type="ECO:0000313" key="8">
    <source>
        <dbReference type="EMBL" id="WDE02666.1"/>
    </source>
</evidence>
<evidence type="ECO:0000313" key="9">
    <source>
        <dbReference type="Proteomes" id="UP000032568"/>
    </source>
</evidence>
<keyword evidence="4 7" id="KW-0812">Transmembrane</keyword>
<dbReference type="RefSeq" id="WP_044835642.1">
    <property type="nucleotide sequence ID" value="NZ_CP059736.1"/>
</dbReference>
<protein>
    <submittedName>
        <fullName evidence="8">Na+/H+ antiporter subunit E</fullName>
    </submittedName>
</protein>
<accession>A0AAE9YWN8</accession>
<comment type="similarity">
    <text evidence="2">Belongs to the CPA3 antiporters (TC 2.A.63) subunit E family.</text>
</comment>
<keyword evidence="6 7" id="KW-0472">Membrane</keyword>
<proteinExistence type="inferred from homology"/>
<dbReference type="GO" id="GO:0005886">
    <property type="term" value="C:plasma membrane"/>
    <property type="evidence" value="ECO:0007669"/>
    <property type="project" value="UniProtKB-SubCell"/>
</dbReference>
<keyword evidence="3" id="KW-1003">Cell membrane</keyword>
<organism evidence="8 9">
    <name type="scientific">Thalassomonas actiniarum</name>
    <dbReference type="NCBI Taxonomy" id="485447"/>
    <lineage>
        <taxon>Bacteria</taxon>
        <taxon>Pseudomonadati</taxon>
        <taxon>Pseudomonadota</taxon>
        <taxon>Gammaproteobacteria</taxon>
        <taxon>Alteromonadales</taxon>
        <taxon>Colwelliaceae</taxon>
        <taxon>Thalassomonas</taxon>
    </lineage>
</organism>
<dbReference type="PANTHER" id="PTHR34584:SF1">
    <property type="entry name" value="NA(+)_H(+) ANTIPORTER SUBUNIT E1"/>
    <property type="match status" value="1"/>
</dbReference>
<dbReference type="GO" id="GO:0008324">
    <property type="term" value="F:monoatomic cation transmembrane transporter activity"/>
    <property type="evidence" value="ECO:0007669"/>
    <property type="project" value="InterPro"/>
</dbReference>
<dbReference type="InterPro" id="IPR002758">
    <property type="entry name" value="Cation_antiport_E"/>
</dbReference>
<evidence type="ECO:0000256" key="6">
    <source>
        <dbReference type="ARBA" id="ARBA00023136"/>
    </source>
</evidence>
<name>A0AAE9YWN8_9GAMM</name>
<keyword evidence="5 7" id="KW-1133">Transmembrane helix</keyword>
<evidence type="ECO:0000256" key="4">
    <source>
        <dbReference type="ARBA" id="ARBA00022692"/>
    </source>
</evidence>
<dbReference type="AlphaFoldDB" id="A0AAE9YWN8"/>
<gene>
    <name evidence="8" type="ORF">SG35_030140</name>
</gene>
<dbReference type="PANTHER" id="PTHR34584">
    <property type="entry name" value="NA(+)/H(+) ANTIPORTER SUBUNIT E1"/>
    <property type="match status" value="1"/>
</dbReference>